<reference evidence="11 12" key="1">
    <citation type="submission" date="2006-10" db="EMBL/GenBank/DDBJ databases">
        <title>The Genome Sequence of Batrachochytrium dendrobatidis JEL423.</title>
        <authorList>
            <consortium name="The Broad Institute Genome Sequencing Platform"/>
            <person name="Birren B."/>
            <person name="Lander E."/>
            <person name="Galagan J."/>
            <person name="Cuomo C."/>
            <person name="Devon K."/>
            <person name="Jaffe D."/>
            <person name="Butler J."/>
            <person name="Alvarez P."/>
            <person name="Gnerre S."/>
            <person name="Grabherr M."/>
            <person name="Kleber M."/>
            <person name="Mauceli E."/>
            <person name="Brockman W."/>
            <person name="Young S."/>
            <person name="LaButti K."/>
            <person name="Sykes S."/>
            <person name="DeCaprio D."/>
            <person name="Crawford M."/>
            <person name="Koehrsen M."/>
            <person name="Engels R."/>
            <person name="Montgomery P."/>
            <person name="Pearson M."/>
            <person name="Howarth C."/>
            <person name="Larson L."/>
            <person name="White J."/>
            <person name="O'Leary S."/>
            <person name="Kodira C."/>
            <person name="Zeng Q."/>
            <person name="Yandava C."/>
            <person name="Alvarado L."/>
            <person name="Longcore J."/>
            <person name="James T."/>
        </authorList>
    </citation>
    <scope>NUCLEOTIDE SEQUENCE [LARGE SCALE GENOMIC DNA]</scope>
    <source>
        <strain evidence="11 12">JEL423</strain>
    </source>
</reference>
<gene>
    <name evidence="11" type="ORF">BDEG_21932</name>
</gene>
<keyword evidence="6" id="KW-0735">Signal-anchor</keyword>
<evidence type="ECO:0000313" key="12">
    <source>
        <dbReference type="Proteomes" id="UP000077115"/>
    </source>
</evidence>
<feature type="transmembrane region" description="Helical" evidence="10">
    <location>
        <begin position="48"/>
        <end position="70"/>
    </location>
</feature>
<dbReference type="Proteomes" id="UP000077115">
    <property type="component" value="Unassembled WGS sequence"/>
</dbReference>
<evidence type="ECO:0008006" key="13">
    <source>
        <dbReference type="Google" id="ProtNLM"/>
    </source>
</evidence>
<dbReference type="OrthoDB" id="430354at2759"/>
<sequence length="548" mass="61291">MHPLCDNVYDYSSQKGFSAKSYRGFVYAGPQKAKYVYGILRKKAKGFILLYLLMSVVVLVAFIHIGAYSIRYSKLEGHVGSSIEDSYTAVYSTAVSLEPLCSKSLNMSSNGKSGPSIKISDAYINQIISALKYINSKDAIPDGGDMVELGNIARTYQKAFDIYYQLVICQYDSATRTRMEDQLFQLEKKLYPWIINGPMYHSAVESLLKSRGRGIVMTTGSKYALVAQHSITMLNFIGNQLPIEIIYCGEDDLGQKERDALTSLHRVTLVDMQSVLGLKKCSKGWENKPLAVLASSFQQVILMDTDALFFQHPETLFETKAYKETGALFFRDRTLGFGTYGHGPGLTDLINTLAEPFKENLIFNTSRVMAKVSSDELDSGVVVWDKTRSMPAILLTCALNSMPYMDLIYSKTYGDKETYWLSHEALQIPFTVFLDNGGAIGKVFEQEGKHKVCGGLYHADEHGKPLWFNGGIGERIPSKNLNMMEPTYWATESAGVNVDWELSGLPFCLYGKMDAPGDYRDSRIGKLSSSELVISKKMVDLWVELFQL</sequence>
<dbReference type="PANTHER" id="PTHR31392">
    <property type="entry name" value="ALPHA-1,3-MANNOSYLTRANSFERASE MNN1-RELATED"/>
    <property type="match status" value="1"/>
</dbReference>
<evidence type="ECO:0000256" key="5">
    <source>
        <dbReference type="ARBA" id="ARBA00022692"/>
    </source>
</evidence>
<keyword evidence="7 10" id="KW-1133">Transmembrane helix</keyword>
<dbReference type="InterPro" id="IPR029044">
    <property type="entry name" value="Nucleotide-diphossugar_trans"/>
</dbReference>
<evidence type="ECO:0000256" key="4">
    <source>
        <dbReference type="ARBA" id="ARBA00022679"/>
    </source>
</evidence>
<keyword evidence="8 10" id="KW-0472">Membrane</keyword>
<dbReference type="STRING" id="403673.A0A177WD50"/>
<comment type="subcellular location">
    <subcellularLocation>
        <location evidence="1">Membrane</location>
        <topology evidence="1">Single-pass type II membrane protein</topology>
    </subcellularLocation>
</comment>
<dbReference type="eggNOG" id="ENOG502S8HP">
    <property type="taxonomic scope" value="Eukaryota"/>
</dbReference>
<dbReference type="GO" id="GO:0016020">
    <property type="term" value="C:membrane"/>
    <property type="evidence" value="ECO:0007669"/>
    <property type="project" value="UniProtKB-SubCell"/>
</dbReference>
<protein>
    <recommendedName>
        <fullName evidence="13">Nucleotide-diphospho-sugar transferase domain-containing protein</fullName>
    </recommendedName>
</protein>
<dbReference type="Pfam" id="PF11051">
    <property type="entry name" value="Mannosyl_trans3"/>
    <property type="match status" value="1"/>
</dbReference>
<evidence type="ECO:0000256" key="2">
    <source>
        <dbReference type="ARBA" id="ARBA00009105"/>
    </source>
</evidence>
<proteinExistence type="inferred from homology"/>
<evidence type="ECO:0000256" key="6">
    <source>
        <dbReference type="ARBA" id="ARBA00022968"/>
    </source>
</evidence>
<evidence type="ECO:0000313" key="11">
    <source>
        <dbReference type="EMBL" id="OAJ37963.1"/>
    </source>
</evidence>
<keyword evidence="9" id="KW-0325">Glycoprotein</keyword>
<dbReference type="AlphaFoldDB" id="A0A177WD50"/>
<evidence type="ECO:0000256" key="1">
    <source>
        <dbReference type="ARBA" id="ARBA00004606"/>
    </source>
</evidence>
<dbReference type="GO" id="GO:0000033">
    <property type="term" value="F:alpha-1,3-mannosyltransferase activity"/>
    <property type="evidence" value="ECO:0007669"/>
    <property type="project" value="TreeGrafter"/>
</dbReference>
<keyword evidence="3" id="KW-0328">Glycosyltransferase</keyword>
<organism evidence="11 12">
    <name type="scientific">Batrachochytrium dendrobatidis (strain JEL423)</name>
    <dbReference type="NCBI Taxonomy" id="403673"/>
    <lineage>
        <taxon>Eukaryota</taxon>
        <taxon>Fungi</taxon>
        <taxon>Fungi incertae sedis</taxon>
        <taxon>Chytridiomycota</taxon>
        <taxon>Chytridiomycota incertae sedis</taxon>
        <taxon>Chytridiomycetes</taxon>
        <taxon>Rhizophydiales</taxon>
        <taxon>Rhizophydiales incertae sedis</taxon>
        <taxon>Batrachochytrium</taxon>
    </lineage>
</organism>
<dbReference type="GO" id="GO:0006493">
    <property type="term" value="P:protein O-linked glycosylation"/>
    <property type="evidence" value="ECO:0007669"/>
    <property type="project" value="TreeGrafter"/>
</dbReference>
<dbReference type="PANTHER" id="PTHR31392:SF1">
    <property type="entry name" value="ALPHA-1,3-MANNOSYLTRANSFERASE MNN1-RELATED"/>
    <property type="match status" value="1"/>
</dbReference>
<accession>A0A177WD50</accession>
<name>A0A177WD50_BATDL</name>
<reference evidence="11 12" key="2">
    <citation type="submission" date="2016-05" db="EMBL/GenBank/DDBJ databases">
        <title>Lineage-specific infection strategies underlie the spectrum of fungal disease in amphibians.</title>
        <authorList>
            <person name="Cuomo C.A."/>
            <person name="Farrer R.A."/>
            <person name="James T."/>
            <person name="Longcore J."/>
            <person name="Birren B."/>
        </authorList>
    </citation>
    <scope>NUCLEOTIDE SEQUENCE [LARGE SCALE GENOMIC DNA]</scope>
    <source>
        <strain evidence="11 12">JEL423</strain>
    </source>
</reference>
<dbReference type="GO" id="GO:0005794">
    <property type="term" value="C:Golgi apparatus"/>
    <property type="evidence" value="ECO:0007669"/>
    <property type="project" value="TreeGrafter"/>
</dbReference>
<evidence type="ECO:0000256" key="3">
    <source>
        <dbReference type="ARBA" id="ARBA00022676"/>
    </source>
</evidence>
<evidence type="ECO:0000256" key="7">
    <source>
        <dbReference type="ARBA" id="ARBA00022989"/>
    </source>
</evidence>
<comment type="similarity">
    <text evidence="2">Belongs to the MNN1/MNT family.</text>
</comment>
<dbReference type="SUPFAM" id="SSF53448">
    <property type="entry name" value="Nucleotide-diphospho-sugar transferases"/>
    <property type="match status" value="1"/>
</dbReference>
<dbReference type="EMBL" id="DS022301">
    <property type="protein sequence ID" value="OAJ37963.1"/>
    <property type="molecule type" value="Genomic_DNA"/>
</dbReference>
<keyword evidence="4" id="KW-0808">Transferase</keyword>
<evidence type="ECO:0000256" key="8">
    <source>
        <dbReference type="ARBA" id="ARBA00023136"/>
    </source>
</evidence>
<keyword evidence="5 10" id="KW-0812">Transmembrane</keyword>
<evidence type="ECO:0000256" key="10">
    <source>
        <dbReference type="SAM" id="Phobius"/>
    </source>
</evidence>
<dbReference type="InterPro" id="IPR022751">
    <property type="entry name" value="Alpha_mannosyltransferase"/>
</dbReference>
<dbReference type="VEuPathDB" id="FungiDB:BDEG_21932"/>
<evidence type="ECO:0000256" key="9">
    <source>
        <dbReference type="ARBA" id="ARBA00023180"/>
    </source>
</evidence>